<name>A0AAE1TKI0_9EUCA</name>
<dbReference type="Pfam" id="PF09382">
    <property type="entry name" value="RQC"/>
    <property type="match status" value="1"/>
</dbReference>
<dbReference type="GO" id="GO:0006260">
    <property type="term" value="P:DNA replication"/>
    <property type="evidence" value="ECO:0007669"/>
    <property type="project" value="InterPro"/>
</dbReference>
<gene>
    <name evidence="16" type="ORF">Pmani_038442</name>
</gene>
<feature type="compositionally biased region" description="Basic and acidic residues" evidence="12">
    <location>
        <begin position="803"/>
        <end position="813"/>
    </location>
</feature>
<dbReference type="PANTHER" id="PTHR13710">
    <property type="entry name" value="DNA HELICASE RECQ FAMILY MEMBER"/>
    <property type="match status" value="1"/>
</dbReference>
<evidence type="ECO:0000259" key="13">
    <source>
        <dbReference type="PROSITE" id="PS50967"/>
    </source>
</evidence>
<dbReference type="Pfam" id="PF00270">
    <property type="entry name" value="DEAD"/>
    <property type="match status" value="1"/>
</dbReference>
<dbReference type="InterPro" id="IPR036388">
    <property type="entry name" value="WH-like_DNA-bd_sf"/>
</dbReference>
<sequence>MTTTTDDDEVAEAIEALLEDDHMETLAHNYSSEDKDFYDDEIPEDEFDKCLMENDDAMIHDITSLTTAVQEDSALKVEDDILPAGVPPPHEKYLQLLHRDFGHSSFRPMQWKIIHAALQGQDNCVVMATGYGKSLCYQFPAVFTKGVAVIVSPLVSLMQDQVLALQASNIEACLLGSALKNKAEVYGDMMAGRYRIVYITPEFADACPDILEQLNATNGITLFAVDEAHCLSQWGHDFRSAYRKLGMLRSRFPKVPIMALTATATQPVLQDICSLLKLRSPVVTITSFDRPNLYLEVKPKTKDVLSDILPLMEKDSSGKYYCPGSAIIYCPTRKITENVALRLRGAGLKCEIYHAGLTPTLRKLAHENFVYDKVDIIIATIAFGMGINKPDVRKVIHYGAPSNPESYYQEIGRAGRDGLPSVCTVLYSPTDFSVHKYFLSTLRSEAYKKHRRTMMDKMDRYLNLKTCRRADIISHFTSVSPSTTPKPNCCDVCTRRLAGENVDKGLSRVEGALDSDGKYDFTEDALKLIKTAQGCLGMCAVGSLVLILRGSSSQRVKPHWKNRSEYGSGANRADSYWKTLCKMLVFDEYLNEISKGGGGGGRGRGRGRGSYTSTFSYDAIELTGVGQQALNNPQCRILLEPSDAMMQELRYVIKRTPLTTTTASTSMFNPSNYARNQTAKVVPSIARENRPGGSRNVSVNEYTKPAPVLDPREKLMQADLYRSLVQLRNQLGEETGFLPYMVAPNKVLLLLAQDRPTSLEALRKIEGMVEAKVQKFGPALVDHIKLFCIKKDMNHEGTSSDINSKKNADDEVKPGSSTSNSGFISSRKLYISQPHIDDLLVPTHPEQKYSPVSPQLPHITDTEMADINTGSLKESVSISQDSSKISPPSPHYDRAPSEKWKQEKETSDPMPKKFKGNHDPILDYFSDEDLGLGENTYRLLSSSSGEGDNMKNTKGSLKTTATDSLKMTTGDNSDTNATEKKLSNLETSPPVSQIVNKLGSKSRGVLFDSNDTEEESCPSDNSSQDKYERILQENKKILQDSGWIDSRKNKKKGKKNLLSKI</sequence>
<dbReference type="InterPro" id="IPR004589">
    <property type="entry name" value="DNA_helicase_ATP-dep_RecQ"/>
</dbReference>
<feature type="domain" description="Helicase C-terminal" evidence="15">
    <location>
        <begin position="304"/>
        <end position="459"/>
    </location>
</feature>
<reference evidence="16" key="1">
    <citation type="submission" date="2023-11" db="EMBL/GenBank/DDBJ databases">
        <title>Genome assemblies of two species of porcelain crab, Petrolisthes cinctipes and Petrolisthes manimaculis (Anomura: Porcellanidae).</title>
        <authorList>
            <person name="Angst P."/>
        </authorList>
    </citation>
    <scope>NUCLEOTIDE SEQUENCE</scope>
    <source>
        <strain evidence="16">PB745_02</strain>
        <tissue evidence="16">Gill</tissue>
    </source>
</reference>
<dbReference type="Gene3D" id="1.10.150.80">
    <property type="entry name" value="HRDC domain"/>
    <property type="match status" value="1"/>
</dbReference>
<dbReference type="GO" id="GO:0016787">
    <property type="term" value="F:hydrolase activity"/>
    <property type="evidence" value="ECO:0007669"/>
    <property type="project" value="UniProtKB-KW"/>
</dbReference>
<evidence type="ECO:0000256" key="10">
    <source>
        <dbReference type="ARBA" id="ARBA00034808"/>
    </source>
</evidence>
<dbReference type="GO" id="GO:0000724">
    <property type="term" value="P:double-strand break repair via homologous recombination"/>
    <property type="evidence" value="ECO:0007669"/>
    <property type="project" value="TreeGrafter"/>
</dbReference>
<comment type="catalytic activity">
    <reaction evidence="9">
        <text>Couples ATP hydrolysis with the unwinding of duplex DNA by translocating in the 3'-5' direction.</text>
        <dbReference type="EC" id="5.6.2.4"/>
    </reaction>
</comment>
<dbReference type="CDD" id="cd17920">
    <property type="entry name" value="DEXHc_RecQ"/>
    <property type="match status" value="1"/>
</dbReference>
<dbReference type="InterPro" id="IPR036390">
    <property type="entry name" value="WH_DNA-bd_sf"/>
</dbReference>
<dbReference type="CDD" id="cd18794">
    <property type="entry name" value="SF2_C_RecQ"/>
    <property type="match status" value="1"/>
</dbReference>
<dbReference type="SUPFAM" id="SSF47819">
    <property type="entry name" value="HRDC-like"/>
    <property type="match status" value="1"/>
</dbReference>
<dbReference type="Gene3D" id="1.10.10.10">
    <property type="entry name" value="Winged helix-like DNA-binding domain superfamily/Winged helix DNA-binding domain"/>
    <property type="match status" value="1"/>
</dbReference>
<dbReference type="InterPro" id="IPR018982">
    <property type="entry name" value="RQC_domain"/>
</dbReference>
<evidence type="ECO:0000256" key="5">
    <source>
        <dbReference type="ARBA" id="ARBA00022806"/>
    </source>
</evidence>
<dbReference type="InterPro" id="IPR011545">
    <property type="entry name" value="DEAD/DEAH_box_helicase_dom"/>
</dbReference>
<evidence type="ECO:0000256" key="8">
    <source>
        <dbReference type="ARBA" id="ARBA00023235"/>
    </source>
</evidence>
<protein>
    <recommendedName>
        <fullName evidence="10">DNA 3'-5' helicase</fullName>
        <ecNumber evidence="10">5.6.2.4</ecNumber>
    </recommendedName>
</protein>
<dbReference type="SMART" id="SM00341">
    <property type="entry name" value="HRDC"/>
    <property type="match status" value="1"/>
</dbReference>
<keyword evidence="4" id="KW-0378">Hydrolase</keyword>
<evidence type="ECO:0000256" key="4">
    <source>
        <dbReference type="ARBA" id="ARBA00022801"/>
    </source>
</evidence>
<feature type="compositionally biased region" description="Polar residues" evidence="12">
    <location>
        <begin position="941"/>
        <end position="976"/>
    </location>
</feature>
<dbReference type="InterPro" id="IPR010997">
    <property type="entry name" value="HRDC-like_sf"/>
</dbReference>
<dbReference type="PROSITE" id="PS51192">
    <property type="entry name" value="HELICASE_ATP_BIND_1"/>
    <property type="match status" value="1"/>
</dbReference>
<evidence type="ECO:0000256" key="6">
    <source>
        <dbReference type="ARBA" id="ARBA00022840"/>
    </source>
</evidence>
<feature type="region of interest" description="Disordered" evidence="12">
    <location>
        <begin position="872"/>
        <end position="920"/>
    </location>
</feature>
<feature type="compositionally biased region" description="Polar residues" evidence="12">
    <location>
        <begin position="984"/>
        <end position="995"/>
    </location>
</feature>
<keyword evidence="7" id="KW-0238">DNA-binding</keyword>
<dbReference type="GO" id="GO:0005634">
    <property type="term" value="C:nucleus"/>
    <property type="evidence" value="ECO:0007669"/>
    <property type="project" value="TreeGrafter"/>
</dbReference>
<keyword evidence="3" id="KW-0547">Nucleotide-binding</keyword>
<evidence type="ECO:0000256" key="2">
    <source>
        <dbReference type="ARBA" id="ARBA00005446"/>
    </source>
</evidence>
<evidence type="ECO:0000256" key="7">
    <source>
        <dbReference type="ARBA" id="ARBA00023125"/>
    </source>
</evidence>
<dbReference type="PANTHER" id="PTHR13710:SF120">
    <property type="entry name" value="BIFUNCTIONAL 3'-5' EXONUCLEASE_ATP-DEPENDENT HELICASE WRN"/>
    <property type="match status" value="1"/>
</dbReference>
<keyword evidence="17" id="KW-1185">Reference proteome</keyword>
<comment type="catalytic activity">
    <reaction evidence="11">
        <text>ATP + H2O = ADP + phosphate + H(+)</text>
        <dbReference type="Rhea" id="RHEA:13065"/>
        <dbReference type="ChEBI" id="CHEBI:15377"/>
        <dbReference type="ChEBI" id="CHEBI:15378"/>
        <dbReference type="ChEBI" id="CHEBI:30616"/>
        <dbReference type="ChEBI" id="CHEBI:43474"/>
        <dbReference type="ChEBI" id="CHEBI:456216"/>
    </reaction>
</comment>
<dbReference type="GO" id="GO:0005737">
    <property type="term" value="C:cytoplasm"/>
    <property type="evidence" value="ECO:0007669"/>
    <property type="project" value="TreeGrafter"/>
</dbReference>
<feature type="compositionally biased region" description="Basic and acidic residues" evidence="12">
    <location>
        <begin position="891"/>
        <end position="920"/>
    </location>
</feature>
<dbReference type="PROSITE" id="PS51194">
    <property type="entry name" value="HELICASE_CTER"/>
    <property type="match status" value="1"/>
</dbReference>
<dbReference type="Pfam" id="PF16124">
    <property type="entry name" value="RecQ_Zn_bind"/>
    <property type="match status" value="1"/>
</dbReference>
<feature type="region of interest" description="Disordered" evidence="12">
    <location>
        <begin position="941"/>
        <end position="1026"/>
    </location>
</feature>
<dbReference type="EC" id="5.6.2.4" evidence="10"/>
<dbReference type="InterPro" id="IPR044876">
    <property type="entry name" value="HRDC_dom_sf"/>
</dbReference>
<dbReference type="GO" id="GO:0043138">
    <property type="term" value="F:3'-5' DNA helicase activity"/>
    <property type="evidence" value="ECO:0007669"/>
    <property type="project" value="UniProtKB-EC"/>
</dbReference>
<dbReference type="GO" id="GO:0005524">
    <property type="term" value="F:ATP binding"/>
    <property type="evidence" value="ECO:0007669"/>
    <property type="project" value="UniProtKB-KW"/>
</dbReference>
<feature type="compositionally biased region" description="Low complexity" evidence="12">
    <location>
        <begin position="875"/>
        <end position="886"/>
    </location>
</feature>
<feature type="domain" description="HRDC" evidence="13">
    <location>
        <begin position="714"/>
        <end position="794"/>
    </location>
</feature>
<evidence type="ECO:0000256" key="1">
    <source>
        <dbReference type="ARBA" id="ARBA00001947"/>
    </source>
</evidence>
<keyword evidence="5" id="KW-0347">Helicase</keyword>
<evidence type="ECO:0000313" key="17">
    <source>
        <dbReference type="Proteomes" id="UP001292094"/>
    </source>
</evidence>
<dbReference type="FunFam" id="3.40.50.300:FF:000941">
    <property type="entry name" value="Werner syndrome RecQ like helicase"/>
    <property type="match status" value="1"/>
</dbReference>
<dbReference type="GO" id="GO:0003677">
    <property type="term" value="F:DNA binding"/>
    <property type="evidence" value="ECO:0007669"/>
    <property type="project" value="UniProtKB-KW"/>
</dbReference>
<dbReference type="AlphaFoldDB" id="A0AAE1TKI0"/>
<feature type="region of interest" description="Disordered" evidence="12">
    <location>
        <begin position="795"/>
        <end position="824"/>
    </location>
</feature>
<dbReference type="Pfam" id="PF00271">
    <property type="entry name" value="Helicase_C"/>
    <property type="match status" value="1"/>
</dbReference>
<dbReference type="InterPro" id="IPR027417">
    <property type="entry name" value="P-loop_NTPase"/>
</dbReference>
<evidence type="ECO:0000256" key="9">
    <source>
        <dbReference type="ARBA" id="ARBA00034617"/>
    </source>
</evidence>
<evidence type="ECO:0000259" key="14">
    <source>
        <dbReference type="PROSITE" id="PS51192"/>
    </source>
</evidence>
<proteinExistence type="inferred from homology"/>
<keyword evidence="8" id="KW-0413">Isomerase</keyword>
<dbReference type="SMART" id="SM00490">
    <property type="entry name" value="HELICc"/>
    <property type="match status" value="1"/>
</dbReference>
<dbReference type="GO" id="GO:0005694">
    <property type="term" value="C:chromosome"/>
    <property type="evidence" value="ECO:0007669"/>
    <property type="project" value="TreeGrafter"/>
</dbReference>
<evidence type="ECO:0000256" key="11">
    <source>
        <dbReference type="ARBA" id="ARBA00049360"/>
    </source>
</evidence>
<dbReference type="Pfam" id="PF00570">
    <property type="entry name" value="HRDC"/>
    <property type="match status" value="1"/>
</dbReference>
<comment type="cofactor">
    <cofactor evidence="1">
        <name>Zn(2+)</name>
        <dbReference type="ChEBI" id="CHEBI:29105"/>
    </cofactor>
</comment>
<keyword evidence="6" id="KW-0067">ATP-binding</keyword>
<dbReference type="SMART" id="SM00487">
    <property type="entry name" value="DEXDc"/>
    <property type="match status" value="1"/>
</dbReference>
<dbReference type="InterPro" id="IPR032284">
    <property type="entry name" value="RecQ_Zn-bd"/>
</dbReference>
<dbReference type="PROSITE" id="PS50967">
    <property type="entry name" value="HRDC"/>
    <property type="match status" value="1"/>
</dbReference>
<evidence type="ECO:0000256" key="12">
    <source>
        <dbReference type="SAM" id="MobiDB-lite"/>
    </source>
</evidence>
<comment type="similarity">
    <text evidence="2">Belongs to the helicase family. RecQ subfamily.</text>
</comment>
<organism evidence="16 17">
    <name type="scientific">Petrolisthes manimaculis</name>
    <dbReference type="NCBI Taxonomy" id="1843537"/>
    <lineage>
        <taxon>Eukaryota</taxon>
        <taxon>Metazoa</taxon>
        <taxon>Ecdysozoa</taxon>
        <taxon>Arthropoda</taxon>
        <taxon>Crustacea</taxon>
        <taxon>Multicrustacea</taxon>
        <taxon>Malacostraca</taxon>
        <taxon>Eumalacostraca</taxon>
        <taxon>Eucarida</taxon>
        <taxon>Decapoda</taxon>
        <taxon>Pleocyemata</taxon>
        <taxon>Anomura</taxon>
        <taxon>Galatheoidea</taxon>
        <taxon>Porcellanidae</taxon>
        <taxon>Petrolisthes</taxon>
    </lineage>
</organism>
<evidence type="ECO:0000256" key="3">
    <source>
        <dbReference type="ARBA" id="ARBA00022741"/>
    </source>
</evidence>
<comment type="caution">
    <text evidence="16">The sequence shown here is derived from an EMBL/GenBank/DDBJ whole genome shotgun (WGS) entry which is preliminary data.</text>
</comment>
<dbReference type="EMBL" id="JAWZYT010006262">
    <property type="protein sequence ID" value="KAK4288531.1"/>
    <property type="molecule type" value="Genomic_DNA"/>
</dbReference>
<feature type="domain" description="Helicase ATP-binding" evidence="14">
    <location>
        <begin position="114"/>
        <end position="282"/>
    </location>
</feature>
<dbReference type="InterPro" id="IPR014001">
    <property type="entry name" value="Helicase_ATP-bd"/>
</dbReference>
<dbReference type="Gene3D" id="3.40.50.300">
    <property type="entry name" value="P-loop containing nucleotide triphosphate hydrolases"/>
    <property type="match status" value="2"/>
</dbReference>
<dbReference type="NCBIfam" id="TIGR00614">
    <property type="entry name" value="recQ_fam"/>
    <property type="match status" value="1"/>
</dbReference>
<evidence type="ECO:0000313" key="16">
    <source>
        <dbReference type="EMBL" id="KAK4288531.1"/>
    </source>
</evidence>
<accession>A0AAE1TKI0</accession>
<evidence type="ECO:0000259" key="15">
    <source>
        <dbReference type="PROSITE" id="PS51194"/>
    </source>
</evidence>
<dbReference type="InterPro" id="IPR001650">
    <property type="entry name" value="Helicase_C-like"/>
</dbReference>
<dbReference type="SUPFAM" id="SSF52540">
    <property type="entry name" value="P-loop containing nucleoside triphosphate hydrolases"/>
    <property type="match status" value="1"/>
</dbReference>
<dbReference type="GO" id="GO:0009378">
    <property type="term" value="F:four-way junction helicase activity"/>
    <property type="evidence" value="ECO:0007669"/>
    <property type="project" value="TreeGrafter"/>
</dbReference>
<dbReference type="InterPro" id="IPR002121">
    <property type="entry name" value="HRDC_dom"/>
</dbReference>
<dbReference type="SUPFAM" id="SSF46785">
    <property type="entry name" value="Winged helix' DNA-binding domain"/>
    <property type="match status" value="1"/>
</dbReference>
<dbReference type="Proteomes" id="UP001292094">
    <property type="component" value="Unassembled WGS sequence"/>
</dbReference>